<feature type="region of interest" description="Disordered" evidence="3">
    <location>
        <begin position="701"/>
        <end position="722"/>
    </location>
</feature>
<name>A0A5C5FTN0_9BASI</name>
<feature type="region of interest" description="Disordered" evidence="3">
    <location>
        <begin position="1316"/>
        <end position="1352"/>
    </location>
</feature>
<dbReference type="EMBL" id="SOZI01000072">
    <property type="protein sequence ID" value="TNY20258.1"/>
    <property type="molecule type" value="Genomic_DNA"/>
</dbReference>
<feature type="compositionally biased region" description="Low complexity" evidence="3">
    <location>
        <begin position="1594"/>
        <end position="1604"/>
    </location>
</feature>
<proteinExistence type="inferred from homology"/>
<feature type="compositionally biased region" description="Acidic residues" evidence="3">
    <location>
        <begin position="524"/>
        <end position="546"/>
    </location>
</feature>
<feature type="region of interest" description="Disordered" evidence="3">
    <location>
        <begin position="1372"/>
        <end position="1427"/>
    </location>
</feature>
<feature type="compositionally biased region" description="Polar residues" evidence="3">
    <location>
        <begin position="1761"/>
        <end position="1772"/>
    </location>
</feature>
<evidence type="ECO:0000313" key="4">
    <source>
        <dbReference type="EMBL" id="TNY20258.1"/>
    </source>
</evidence>
<evidence type="ECO:0000256" key="1">
    <source>
        <dbReference type="ARBA" id="ARBA00006180"/>
    </source>
</evidence>
<keyword evidence="2" id="KW-0131">Cell cycle</keyword>
<feature type="compositionally biased region" description="Basic and acidic residues" evidence="3">
    <location>
        <begin position="357"/>
        <end position="366"/>
    </location>
</feature>
<feature type="region of interest" description="Disordered" evidence="3">
    <location>
        <begin position="1078"/>
        <end position="1127"/>
    </location>
</feature>
<feature type="region of interest" description="Disordered" evidence="3">
    <location>
        <begin position="439"/>
        <end position="667"/>
    </location>
</feature>
<feature type="compositionally biased region" description="Basic and acidic residues" evidence="3">
    <location>
        <begin position="505"/>
        <end position="515"/>
    </location>
</feature>
<dbReference type="OrthoDB" id="10259133at2759"/>
<feature type="compositionally biased region" description="Acidic residues" evidence="3">
    <location>
        <begin position="1795"/>
        <end position="1807"/>
    </location>
</feature>
<evidence type="ECO:0000313" key="5">
    <source>
        <dbReference type="Proteomes" id="UP000311382"/>
    </source>
</evidence>
<feature type="region of interest" description="Disordered" evidence="3">
    <location>
        <begin position="790"/>
        <end position="810"/>
    </location>
</feature>
<comment type="caution">
    <text evidence="4">The sequence shown here is derived from an EMBL/GenBank/DDBJ whole genome shotgun (WGS) entry which is preliminary data.</text>
</comment>
<dbReference type="Proteomes" id="UP000311382">
    <property type="component" value="Unassembled WGS sequence"/>
</dbReference>
<feature type="compositionally biased region" description="Low complexity" evidence="3">
    <location>
        <begin position="273"/>
        <end position="287"/>
    </location>
</feature>
<feature type="region of interest" description="Disordered" evidence="3">
    <location>
        <begin position="1576"/>
        <end position="1610"/>
    </location>
</feature>
<feature type="compositionally biased region" description="Polar residues" evidence="3">
    <location>
        <begin position="126"/>
        <end position="154"/>
    </location>
</feature>
<feature type="compositionally biased region" description="Low complexity" evidence="3">
    <location>
        <begin position="1773"/>
        <end position="1794"/>
    </location>
</feature>
<feature type="region of interest" description="Disordered" evidence="3">
    <location>
        <begin position="1956"/>
        <end position="1985"/>
    </location>
</feature>
<dbReference type="PANTHER" id="PTHR12634:SF8">
    <property type="entry name" value="FIERY MOUNTAIN, ISOFORM D"/>
    <property type="match status" value="1"/>
</dbReference>
<dbReference type="PANTHER" id="PTHR12634">
    <property type="entry name" value="SIT4 YEAST -ASSOCIATING PROTEIN-RELATED"/>
    <property type="match status" value="1"/>
</dbReference>
<accession>A0A5C5FTN0</accession>
<dbReference type="InterPro" id="IPR007587">
    <property type="entry name" value="SAPS"/>
</dbReference>
<dbReference type="GO" id="GO:0019888">
    <property type="term" value="F:protein phosphatase regulator activity"/>
    <property type="evidence" value="ECO:0007669"/>
    <property type="project" value="TreeGrafter"/>
</dbReference>
<dbReference type="GO" id="GO:0019903">
    <property type="term" value="F:protein phosphatase binding"/>
    <property type="evidence" value="ECO:0007669"/>
    <property type="project" value="InterPro"/>
</dbReference>
<feature type="compositionally biased region" description="Polar residues" evidence="3">
    <location>
        <begin position="196"/>
        <end position="209"/>
    </location>
</feature>
<feature type="compositionally biased region" description="Acidic residues" evidence="3">
    <location>
        <begin position="1106"/>
        <end position="1121"/>
    </location>
</feature>
<feature type="compositionally biased region" description="Pro residues" evidence="3">
    <location>
        <begin position="451"/>
        <end position="461"/>
    </location>
</feature>
<feature type="region of interest" description="Disordered" evidence="3">
    <location>
        <begin position="1672"/>
        <end position="1704"/>
    </location>
</feature>
<feature type="compositionally biased region" description="Basic and acidic residues" evidence="3">
    <location>
        <begin position="60"/>
        <end position="74"/>
    </location>
</feature>
<organism evidence="4 5">
    <name type="scientific">Rhodotorula diobovata</name>
    <dbReference type="NCBI Taxonomy" id="5288"/>
    <lineage>
        <taxon>Eukaryota</taxon>
        <taxon>Fungi</taxon>
        <taxon>Dikarya</taxon>
        <taxon>Basidiomycota</taxon>
        <taxon>Pucciniomycotina</taxon>
        <taxon>Microbotryomycetes</taxon>
        <taxon>Sporidiobolales</taxon>
        <taxon>Sporidiobolaceae</taxon>
        <taxon>Rhodotorula</taxon>
    </lineage>
</organism>
<dbReference type="STRING" id="5288.A0A5C5FTN0"/>
<dbReference type="Pfam" id="PF04499">
    <property type="entry name" value="SAPS"/>
    <property type="match status" value="1"/>
</dbReference>
<feature type="compositionally biased region" description="Polar residues" evidence="3">
    <location>
        <begin position="172"/>
        <end position="185"/>
    </location>
</feature>
<reference evidence="4 5" key="1">
    <citation type="submission" date="2019-03" db="EMBL/GenBank/DDBJ databases">
        <title>Rhodosporidium diobovatum UCD-FST 08-225 genome sequencing, assembly, and annotation.</title>
        <authorList>
            <person name="Fakankun I.U."/>
            <person name="Fristensky B."/>
            <person name="Levin D.B."/>
        </authorList>
    </citation>
    <scope>NUCLEOTIDE SEQUENCE [LARGE SCALE GENOMIC DNA]</scope>
    <source>
        <strain evidence="4 5">UCD-FST 08-225</strain>
    </source>
</reference>
<evidence type="ECO:0000256" key="2">
    <source>
        <dbReference type="ARBA" id="ARBA00023306"/>
    </source>
</evidence>
<evidence type="ECO:0000256" key="3">
    <source>
        <dbReference type="SAM" id="MobiDB-lite"/>
    </source>
</evidence>
<comment type="similarity">
    <text evidence="1">Belongs to the SAPS family.</text>
</comment>
<dbReference type="GO" id="GO:0005829">
    <property type="term" value="C:cytosol"/>
    <property type="evidence" value="ECO:0007669"/>
    <property type="project" value="TreeGrafter"/>
</dbReference>
<feature type="compositionally biased region" description="Polar residues" evidence="3">
    <location>
        <begin position="301"/>
        <end position="317"/>
    </location>
</feature>
<protein>
    <submittedName>
        <fullName evidence="4">Phosphatase associated protein</fullName>
    </submittedName>
</protein>
<feature type="compositionally biased region" description="Low complexity" evidence="3">
    <location>
        <begin position="704"/>
        <end position="722"/>
    </location>
</feature>
<feature type="compositionally biased region" description="Low complexity" evidence="3">
    <location>
        <begin position="1742"/>
        <end position="1758"/>
    </location>
</feature>
<sequence>MHHYRGSSGKGTPSPSISDRLAKLGLGTPTGPSSPSPSPSSPSGAARQTPVRTGAAVSVSEKRSRFAANAEDKPLLPQGGSFGFAPAKPRASTGGSRFADEKPRVASLGAGRAPVPLDVVKPRSVSAGNSPGTSDNGSAPGSRAASRQGTSSREGSGEEPPQPAEATPVPSPTQATPSALDSLSLPSGMRTPGAMSVSSMRVETGSVDSSEGGPNPADIDVQASLAARDMADSPLSSPVLAGIAIPAPSDTSASSMDSAPPTLKNPLDSLRASSPRPGSIRSISSLSVEAASEDVADLSEMSVNGSSAESGLSTPTIELSGLALGDNGSANGDGEAATAEGDEHDDKRLAQMNAELAKYEADERDPAALGPYQEDEPSPSTGGDNGESKEPPFRNAAEMEEEIERPETPKPGARTPTSPIPGVKCSDCGEEVQLIELADHSCAPTTLPPALSSPPTSPPAPEGDSLPTPTSPPASIPDVPEEPLDYDFAADPTSTRSTPRRSKKRSNDSSVEKLDAFVPQTDDLVPEDILDAYGEDAEDEGDDDAEQAAVPASALSGVPQDVADVPSDDLDTASEPGAPAPFPARQAEPMARSASTPGGAPRLRKPSSGKPRVQSAYGGPMPGRYYDSDDEDDGEPGSATIVRSPRAGGATPVPRRSAPLRSPPAPSRAMSFWKLTKALASAPTDGINGVLAPLKALDDRVDGAPASLPPSSSTSSDPDALSPEDLAAHYRALDTLLAEPDLLSEIKSGSNARLTDFLARKEVVLRLGGWVVWGLGRGFLDPHDAADDENGAAAGRGLDSGLLPDEMEQGQVPDEVLKAGERERKGMGGVPRRRDINEAGKFVEGNPDEETDDERKWANFPRLCTEILVSSSPSLTDSLFRHDSASTKPHTCPSPASFLLPFWCSILGSTELQLASRAQQVGFWARVNSVLLDGPMGQEALAQILTIPHLPARLLALLPFCSPINDLLLLLLRVSRTPSPLIPSTVTQTIRMLDPFSALGKPGHAAAEELLRGIIEICLAVPRPQGGPGGAPFGGMGAGPGAGEEPVFEWRDTTLARKIADEKSVRTLLDWVLAGQDEHSQGGAQEDAEEATPVPPSVEERKGAAEEDVIGADEGRDEQDDDARQRELRTSSLISSLAVFTELIRKNNSDFVEQQMLTWARRRQAAQAERELLEADGAEIVRDPRDEEEERLDDKGPSVVDLGTMLSLVARRIGEFQQLVKKPRSSTAPVRTAGGMLSPLTLERFRICEFYAELLHCSNMSLLNRTDRSAALYDASGHLARGFDAADELAAALAAPGQSSGDDELDLPRGLQSPEIVVPSDFSTSPNDHSFGPYSGMSTPSGRESLDEESGGVLTKAEAKELKAIIAAAGKIEEEEEGRSRDAAAGEQVDEATTPRAATSDAAKRDSRTSNGSSLRDEHDLPPTPSVYSVASRQLPAVPLPPGPLLKSKFLEHGVIPTMLGLFFEYPWHNFLHNVVFDLVQQIFHGRLDRTLDRQLAESVFTDGKLCERILEGQKANDVAAAARTNMRLGYMSHLVLIAEETVKLFERFPELHQAVEASIPQPAWDTFVSTTLREARERETAPLGGGRAGLNLSVDKAPSSSSLSDEDDEFPMNSARAMRAMDAAGLSGSANAGGEGAGAGFGKLAATAEAGGAGGVSDQFSRYLADALTSDRAVGSSDEDDEDDNWLGGSRFDPGDVDFELDVGNRSPRTFGFDDRFDAAGPSSFGSHADRTSDDWAPFGAAKSGSSASDAFGSDDFTPTVASSTATSRGGFSSFAPAFDGDFAPASTSSGQQGDDDDFGDFEGGDSSDPFAPGTLITLPPMDAFDDFDFGEETRPGGPPAASFGGAVDRPPFHRGSTEEDDGSDRFGRLSLGDVSDPGSPDKGESKPLPSLDDAMANSGDDVNGSTAADRATSPTEPLGPALHPGAHLTQDGMIEVEVEGRTVRAPADDIVLAHRRNSLDGSQGRPSFEKRRSSSLERSAPSA</sequence>
<dbReference type="GO" id="GO:0005634">
    <property type="term" value="C:nucleus"/>
    <property type="evidence" value="ECO:0007669"/>
    <property type="project" value="TreeGrafter"/>
</dbReference>
<feature type="region of interest" description="Disordered" evidence="3">
    <location>
        <begin position="1"/>
        <end position="426"/>
    </location>
</feature>
<keyword evidence="5" id="KW-1185">Reference proteome</keyword>
<gene>
    <name evidence="4" type="ORF">DMC30DRAFT_352613</name>
</gene>
<feature type="region of interest" description="Disordered" evidence="3">
    <location>
        <begin position="1742"/>
        <end position="1934"/>
    </location>
</feature>